<keyword evidence="1" id="KW-0812">Transmembrane</keyword>
<accession>A0A5J4W0U7</accession>
<proteinExistence type="predicted"/>
<gene>
    <name evidence="2" type="ORF">EZS28_016062</name>
</gene>
<protein>
    <submittedName>
        <fullName evidence="2">Uncharacterized protein</fullName>
    </submittedName>
</protein>
<keyword evidence="1" id="KW-1133">Transmembrane helix</keyword>
<name>A0A5J4W0U7_9EUKA</name>
<dbReference type="AlphaFoldDB" id="A0A5J4W0U7"/>
<reference evidence="2 3" key="1">
    <citation type="submission" date="2019-03" db="EMBL/GenBank/DDBJ databases">
        <title>Single cell metagenomics reveals metabolic interactions within the superorganism composed of flagellate Streblomastix strix and complex community of Bacteroidetes bacteria on its surface.</title>
        <authorList>
            <person name="Treitli S.C."/>
            <person name="Kolisko M."/>
            <person name="Husnik F."/>
            <person name="Keeling P."/>
            <person name="Hampl V."/>
        </authorList>
    </citation>
    <scope>NUCLEOTIDE SEQUENCE [LARGE SCALE GENOMIC DNA]</scope>
    <source>
        <strain evidence="2">ST1C</strain>
    </source>
</reference>
<feature type="transmembrane region" description="Helical" evidence="1">
    <location>
        <begin position="91"/>
        <end position="108"/>
    </location>
</feature>
<dbReference type="EMBL" id="SNRW01003994">
    <property type="protein sequence ID" value="KAA6388412.1"/>
    <property type="molecule type" value="Genomic_DNA"/>
</dbReference>
<keyword evidence="1" id="KW-0472">Membrane</keyword>
<sequence>MQVVVEVAPVLESAVEPNFDFMLGLGCNQLEKLAAGCAEYEQYGEPNEVIAAFADGDELRNDCTYQGVQGGNSVVVQIGPLLLLLLDMEDVLIILLLFAFRLLIGLMMKKMMFVKLQQESNYEEKENACKDSFAPITTEFPIGQEFEFRDYIQFAFKAEFQASLHQHIPEKIYYSFINQDQHYQANSDLHFILIFNSNSNSSFNSRILVDVQANIDYTDYITNFGNLEYYSSRFHILVE</sequence>
<evidence type="ECO:0000313" key="2">
    <source>
        <dbReference type="EMBL" id="KAA6388412.1"/>
    </source>
</evidence>
<dbReference type="Proteomes" id="UP000324800">
    <property type="component" value="Unassembled WGS sequence"/>
</dbReference>
<organism evidence="2 3">
    <name type="scientific">Streblomastix strix</name>
    <dbReference type="NCBI Taxonomy" id="222440"/>
    <lineage>
        <taxon>Eukaryota</taxon>
        <taxon>Metamonada</taxon>
        <taxon>Preaxostyla</taxon>
        <taxon>Oxymonadida</taxon>
        <taxon>Streblomastigidae</taxon>
        <taxon>Streblomastix</taxon>
    </lineage>
</organism>
<evidence type="ECO:0000313" key="3">
    <source>
        <dbReference type="Proteomes" id="UP000324800"/>
    </source>
</evidence>
<evidence type="ECO:0000256" key="1">
    <source>
        <dbReference type="SAM" id="Phobius"/>
    </source>
</evidence>
<comment type="caution">
    <text evidence="2">The sequence shown here is derived from an EMBL/GenBank/DDBJ whole genome shotgun (WGS) entry which is preliminary data.</text>
</comment>